<reference evidence="1" key="1">
    <citation type="submission" date="2014-03" db="EMBL/GenBank/DDBJ databases">
        <title>Draft Genome Sequence of Mycobacterium cosmeticum DSM 44829.</title>
        <authorList>
            <person name="Croce O."/>
            <person name="Robert C."/>
            <person name="Raoult D."/>
            <person name="Drancourt M."/>
        </authorList>
    </citation>
    <scope>NUCLEOTIDE SEQUENCE [LARGE SCALE GENOMIC DNA]</scope>
    <source>
        <strain evidence="1">DSM 44829</strain>
    </source>
</reference>
<reference evidence="1" key="2">
    <citation type="submission" date="2014-03" db="EMBL/GenBank/DDBJ databases">
        <authorList>
            <person name="Urmite Genomes"/>
        </authorList>
    </citation>
    <scope>NUCLEOTIDE SEQUENCE</scope>
    <source>
        <strain evidence="1">DSM 44829</strain>
    </source>
</reference>
<proteinExistence type="predicted"/>
<dbReference type="eggNOG" id="ENOG502ZP91">
    <property type="taxonomic scope" value="Bacteria"/>
</dbReference>
<dbReference type="Proteomes" id="UP000028870">
    <property type="component" value="Unassembled WGS sequence"/>
</dbReference>
<sequence>MRHDPPGSPGGMGLQVTEVQKCLSGFDYPGTADDLARHAEQHGAADELVQSLKGLSKDSFDGPSAVMQALGDEGALGGSTA</sequence>
<dbReference type="Pfam" id="PF11387">
    <property type="entry name" value="DUF2795"/>
    <property type="match status" value="1"/>
</dbReference>
<dbReference type="InterPro" id="IPR021527">
    <property type="entry name" value="DUF2795"/>
</dbReference>
<evidence type="ECO:0000313" key="1">
    <source>
        <dbReference type="EMBL" id="CDO08260.1"/>
    </source>
</evidence>
<name>W9BKP5_MYCCO</name>
<comment type="caution">
    <text evidence="1">The sequence shown here is derived from an EMBL/GenBank/DDBJ whole genome shotgun (WGS) entry which is preliminary data.</text>
</comment>
<dbReference type="STRING" id="258533.BN977_03079"/>
<keyword evidence="2" id="KW-1185">Reference proteome</keyword>
<gene>
    <name evidence="1" type="ORF">BN977_03079</name>
</gene>
<protein>
    <recommendedName>
        <fullName evidence="3">DUF2795 domain-containing protein</fullName>
    </recommendedName>
</protein>
<evidence type="ECO:0000313" key="2">
    <source>
        <dbReference type="Proteomes" id="UP000028870"/>
    </source>
</evidence>
<dbReference type="AlphaFoldDB" id="W9BKP5"/>
<dbReference type="EMBL" id="CCBB010000001">
    <property type="protein sequence ID" value="CDO08260.1"/>
    <property type="molecule type" value="Genomic_DNA"/>
</dbReference>
<organism evidence="1 2">
    <name type="scientific">Mycolicibacterium cosmeticum</name>
    <dbReference type="NCBI Taxonomy" id="258533"/>
    <lineage>
        <taxon>Bacteria</taxon>
        <taxon>Bacillati</taxon>
        <taxon>Actinomycetota</taxon>
        <taxon>Actinomycetes</taxon>
        <taxon>Mycobacteriales</taxon>
        <taxon>Mycobacteriaceae</taxon>
        <taxon>Mycolicibacterium</taxon>
    </lineage>
</organism>
<evidence type="ECO:0008006" key="3">
    <source>
        <dbReference type="Google" id="ProtNLM"/>
    </source>
</evidence>
<accession>W9BKP5</accession>